<keyword evidence="4 7" id="KW-0479">Metal-binding</keyword>
<dbReference type="GO" id="GO:0005506">
    <property type="term" value="F:iron ion binding"/>
    <property type="evidence" value="ECO:0007669"/>
    <property type="project" value="InterPro"/>
</dbReference>
<feature type="binding site" description="axial binding residue" evidence="7">
    <location>
        <position position="478"/>
    </location>
    <ligand>
        <name>heme</name>
        <dbReference type="ChEBI" id="CHEBI:30413"/>
    </ligand>
    <ligandPart>
        <name>Fe</name>
        <dbReference type="ChEBI" id="CHEBI:18248"/>
    </ligandPart>
</feature>
<evidence type="ECO:0000256" key="3">
    <source>
        <dbReference type="ARBA" id="ARBA00022617"/>
    </source>
</evidence>
<dbReference type="InterPro" id="IPR050529">
    <property type="entry name" value="CYP450_sterol_14alpha_dmase"/>
</dbReference>
<keyword evidence="3 7" id="KW-0349">Heme</keyword>
<evidence type="ECO:0000313" key="10">
    <source>
        <dbReference type="Proteomes" id="UP000286045"/>
    </source>
</evidence>
<dbReference type="Proteomes" id="UP000286045">
    <property type="component" value="Unassembled WGS sequence"/>
</dbReference>
<evidence type="ECO:0000256" key="2">
    <source>
        <dbReference type="ARBA" id="ARBA00010617"/>
    </source>
</evidence>
<dbReference type="EMBL" id="RYZI01000001">
    <property type="protein sequence ID" value="RWA15085.1"/>
    <property type="molecule type" value="Genomic_DNA"/>
</dbReference>
<feature type="compositionally biased region" description="Polar residues" evidence="8">
    <location>
        <begin position="1"/>
        <end position="16"/>
    </location>
</feature>
<name>A0A439DKY8_9PEZI</name>
<evidence type="ECO:0000256" key="8">
    <source>
        <dbReference type="SAM" id="MobiDB-lite"/>
    </source>
</evidence>
<comment type="similarity">
    <text evidence="2">Belongs to the cytochrome P450 family.</text>
</comment>
<keyword evidence="5 7" id="KW-0408">Iron</keyword>
<evidence type="ECO:0008006" key="11">
    <source>
        <dbReference type="Google" id="ProtNLM"/>
    </source>
</evidence>
<feature type="region of interest" description="Disordered" evidence="8">
    <location>
        <begin position="1"/>
        <end position="23"/>
    </location>
</feature>
<dbReference type="SUPFAM" id="SSF48264">
    <property type="entry name" value="Cytochrome P450"/>
    <property type="match status" value="1"/>
</dbReference>
<evidence type="ECO:0000256" key="7">
    <source>
        <dbReference type="PIRSR" id="PIRSR602403-1"/>
    </source>
</evidence>
<dbReference type="PANTHER" id="PTHR24304">
    <property type="entry name" value="CYTOCHROME P450 FAMILY 7"/>
    <property type="match status" value="1"/>
</dbReference>
<dbReference type="GO" id="GO:0016705">
    <property type="term" value="F:oxidoreductase activity, acting on paired donors, with incorporation or reduction of molecular oxygen"/>
    <property type="evidence" value="ECO:0007669"/>
    <property type="project" value="InterPro"/>
</dbReference>
<dbReference type="InterPro" id="IPR036396">
    <property type="entry name" value="Cyt_P450_sf"/>
</dbReference>
<dbReference type="PANTHER" id="PTHR24304:SF2">
    <property type="entry name" value="24-HYDROXYCHOLESTEROL 7-ALPHA-HYDROXYLASE"/>
    <property type="match status" value="1"/>
</dbReference>
<evidence type="ECO:0000313" key="9">
    <source>
        <dbReference type="EMBL" id="RWA15085.1"/>
    </source>
</evidence>
<proteinExistence type="inferred from homology"/>
<dbReference type="GO" id="GO:0004497">
    <property type="term" value="F:monooxygenase activity"/>
    <property type="evidence" value="ECO:0007669"/>
    <property type="project" value="UniProtKB-KW"/>
</dbReference>
<dbReference type="STRING" id="363999.A0A439DKY8"/>
<evidence type="ECO:0000256" key="4">
    <source>
        <dbReference type="ARBA" id="ARBA00022723"/>
    </source>
</evidence>
<dbReference type="Gene3D" id="1.10.630.10">
    <property type="entry name" value="Cytochrome P450"/>
    <property type="match status" value="1"/>
</dbReference>
<evidence type="ECO:0000256" key="6">
    <source>
        <dbReference type="ARBA" id="ARBA00023033"/>
    </source>
</evidence>
<keyword evidence="10" id="KW-1185">Reference proteome</keyword>
<dbReference type="CDD" id="cd00302">
    <property type="entry name" value="cytochrome_P450"/>
    <property type="match status" value="1"/>
</dbReference>
<comment type="cofactor">
    <cofactor evidence="1 7">
        <name>heme</name>
        <dbReference type="ChEBI" id="CHEBI:30413"/>
    </cofactor>
</comment>
<dbReference type="InterPro" id="IPR001128">
    <property type="entry name" value="Cyt_P450"/>
</dbReference>
<accession>A0A439DKY8</accession>
<dbReference type="PRINTS" id="PR00465">
    <property type="entry name" value="EP450IV"/>
</dbReference>
<gene>
    <name evidence="9" type="ORF">EKO27_g113</name>
</gene>
<comment type="caution">
    <text evidence="9">The sequence shown here is derived from an EMBL/GenBank/DDBJ whole genome shotgun (WGS) entry which is preliminary data.</text>
</comment>
<organism evidence="9 10">
    <name type="scientific">Xylaria grammica</name>
    <dbReference type="NCBI Taxonomy" id="363999"/>
    <lineage>
        <taxon>Eukaryota</taxon>
        <taxon>Fungi</taxon>
        <taxon>Dikarya</taxon>
        <taxon>Ascomycota</taxon>
        <taxon>Pezizomycotina</taxon>
        <taxon>Sordariomycetes</taxon>
        <taxon>Xylariomycetidae</taxon>
        <taxon>Xylariales</taxon>
        <taxon>Xylariaceae</taxon>
        <taxon>Xylaria</taxon>
    </lineage>
</organism>
<keyword evidence="6" id="KW-0503">Monooxygenase</keyword>
<dbReference type="AlphaFoldDB" id="A0A439DKY8"/>
<dbReference type="InterPro" id="IPR002403">
    <property type="entry name" value="Cyt_P450_E_grp-IV"/>
</dbReference>
<dbReference type="GO" id="GO:0020037">
    <property type="term" value="F:heme binding"/>
    <property type="evidence" value="ECO:0007669"/>
    <property type="project" value="InterPro"/>
</dbReference>
<evidence type="ECO:0000256" key="1">
    <source>
        <dbReference type="ARBA" id="ARBA00001971"/>
    </source>
</evidence>
<sequence>MAHTAYLSTTSLNTPSERLEDDETTVEMGATLPAALQPQEWPATLWVALLTTAIAVLFQVFRRPAFPKNAPKWYKKGDWPILGAVEFYYGRRADFTREALRDSKTGNFSFYIGKKQLVGISGPEGRKLFFESKDLNFPVAFAELLTGQPQPPSQEGHEDNFAQIFSKSLIPLMKKENFVKNLDLLTGDTRAACDALSAAAPSKANPDWRVTDPFESFYEIVYQLTMRTVGANDIAEDPKLLKHTLSIFDWFEKSDSYAKVIFPWLPTVNNYLRLYYGAKLAFVFRDIIERRKKTGKKGNDALQFLIDRGLTLTNIVGFEIGALFAGQLNSGINAGYLQIFLTQNPEWMARLREEVDSVVAKHRTSPSQSRADVLGTLTIEEWESEFPLIDLALRETIRFCLPGATFRKNISGHDVPIGESGEVIPNGAFAIYLIEDSMFGDWYTDKMKWNPSRYFEENAEDKRVPHAYMGWGSGRHPCLGMKFAKLEMALITAYWVGLFDFEFSDKDGNRISPTSSLLMNRNLHSAKKPEQNMYLRYKLREE</sequence>
<reference evidence="9 10" key="1">
    <citation type="submission" date="2018-12" db="EMBL/GenBank/DDBJ databases">
        <title>Draft genome sequence of Xylaria grammica IHI A82.</title>
        <authorList>
            <person name="Buettner E."/>
            <person name="Kellner H."/>
        </authorList>
    </citation>
    <scope>NUCLEOTIDE SEQUENCE [LARGE SCALE GENOMIC DNA]</scope>
    <source>
        <strain evidence="9 10">IHI A82</strain>
    </source>
</reference>
<evidence type="ECO:0000256" key="5">
    <source>
        <dbReference type="ARBA" id="ARBA00023004"/>
    </source>
</evidence>
<dbReference type="Pfam" id="PF00067">
    <property type="entry name" value="p450"/>
    <property type="match status" value="1"/>
</dbReference>
<keyword evidence="6" id="KW-0560">Oxidoreductase</keyword>
<protein>
    <recommendedName>
        <fullName evidence="11">Cytochrome P450</fullName>
    </recommendedName>
</protein>